<dbReference type="InterPro" id="IPR010310">
    <property type="entry name" value="T7SS_ESAT-6-like"/>
</dbReference>
<dbReference type="OrthoDB" id="2083166at2"/>
<dbReference type="Gene3D" id="1.10.287.1060">
    <property type="entry name" value="ESAT-6-like"/>
    <property type="match status" value="1"/>
</dbReference>
<dbReference type="Pfam" id="PF06013">
    <property type="entry name" value="WXG100"/>
    <property type="match status" value="1"/>
</dbReference>
<dbReference type="EMBL" id="CP016199">
    <property type="protein sequence ID" value="ASS37133.1"/>
    <property type="molecule type" value="Genomic_DNA"/>
</dbReference>
<accession>A0A223AQA5</accession>
<protein>
    <recommendedName>
        <fullName evidence="1">ESAT-6-like protein</fullName>
    </recommendedName>
</protein>
<organism evidence="2 3">
    <name type="scientific">Mogibacterium pumilum</name>
    <dbReference type="NCBI Taxonomy" id="86332"/>
    <lineage>
        <taxon>Bacteria</taxon>
        <taxon>Bacillati</taxon>
        <taxon>Bacillota</taxon>
        <taxon>Clostridia</taxon>
        <taxon>Peptostreptococcales</taxon>
        <taxon>Anaerovoracaceae</taxon>
        <taxon>Mogibacterium</taxon>
    </lineage>
</organism>
<proteinExistence type="inferred from homology"/>
<keyword evidence="3" id="KW-1185">Reference proteome</keyword>
<comment type="similarity">
    <text evidence="1">Belongs to the WXG100 family.</text>
</comment>
<dbReference type="SUPFAM" id="SSF140453">
    <property type="entry name" value="EsxAB dimer-like"/>
    <property type="match status" value="1"/>
</dbReference>
<evidence type="ECO:0000256" key="1">
    <source>
        <dbReference type="RuleBase" id="RU362001"/>
    </source>
</evidence>
<dbReference type="RefSeq" id="WP_094233353.1">
    <property type="nucleotide sequence ID" value="NZ_CP016199.1"/>
</dbReference>
<dbReference type="AlphaFoldDB" id="A0A223AQA5"/>
<evidence type="ECO:0000313" key="2">
    <source>
        <dbReference type="EMBL" id="ASS37133.1"/>
    </source>
</evidence>
<name>A0A223AQA5_9FIRM</name>
<sequence>MSQIRLNAEGLSQAATNLRNQGNELEGLIGQMQNVINSLPDSWEGAAANAYVEQFAGLKPGLDKTRELVETIARQIDQSLAAAQELDSNIAGQFR</sequence>
<dbReference type="InterPro" id="IPR036689">
    <property type="entry name" value="ESAT-6-like_sf"/>
</dbReference>
<evidence type="ECO:0000313" key="3">
    <source>
        <dbReference type="Proteomes" id="UP000214689"/>
    </source>
</evidence>
<dbReference type="NCBIfam" id="TIGR03930">
    <property type="entry name" value="WXG100_ESAT6"/>
    <property type="match status" value="1"/>
</dbReference>
<gene>
    <name evidence="2" type="ORF">AXF17_00690</name>
</gene>
<dbReference type="Proteomes" id="UP000214689">
    <property type="component" value="Chromosome"/>
</dbReference>
<reference evidence="3" key="1">
    <citation type="submission" date="2016-05" db="EMBL/GenBank/DDBJ databases">
        <authorList>
            <person name="Holder M.E."/>
            <person name="Ajami N.J."/>
            <person name="Petrosino J.F."/>
        </authorList>
    </citation>
    <scope>NUCLEOTIDE SEQUENCE [LARGE SCALE GENOMIC DNA]</scope>
    <source>
        <strain evidence="3">ATCC 700696</strain>
    </source>
</reference>